<proteinExistence type="predicted"/>
<dbReference type="Proteomes" id="UP001283361">
    <property type="component" value="Unassembled WGS sequence"/>
</dbReference>
<sequence>MPSRAVHVNAWSSTAVALHVRGSPVVYRWTFGPQMSGSGLGVMFKSLAKADDTGSFSHVTHGIWWVLGLSVGSRRYSLVPHTPSTKTQSLSPNMTHDQLISIRASTQISSAPNPLSPV</sequence>
<name>A0AAE1A005_9GAST</name>
<accession>A0AAE1A005</accession>
<evidence type="ECO:0000313" key="2">
    <source>
        <dbReference type="Proteomes" id="UP001283361"/>
    </source>
</evidence>
<keyword evidence="2" id="KW-1185">Reference proteome</keyword>
<evidence type="ECO:0000313" key="1">
    <source>
        <dbReference type="EMBL" id="KAK3778031.1"/>
    </source>
</evidence>
<organism evidence="1 2">
    <name type="scientific">Elysia crispata</name>
    <name type="common">lettuce slug</name>
    <dbReference type="NCBI Taxonomy" id="231223"/>
    <lineage>
        <taxon>Eukaryota</taxon>
        <taxon>Metazoa</taxon>
        <taxon>Spiralia</taxon>
        <taxon>Lophotrochozoa</taxon>
        <taxon>Mollusca</taxon>
        <taxon>Gastropoda</taxon>
        <taxon>Heterobranchia</taxon>
        <taxon>Euthyneura</taxon>
        <taxon>Panpulmonata</taxon>
        <taxon>Sacoglossa</taxon>
        <taxon>Placobranchoidea</taxon>
        <taxon>Plakobranchidae</taxon>
        <taxon>Elysia</taxon>
    </lineage>
</organism>
<protein>
    <submittedName>
        <fullName evidence="1">Uncharacterized protein</fullName>
    </submittedName>
</protein>
<comment type="caution">
    <text evidence="1">The sequence shown here is derived from an EMBL/GenBank/DDBJ whole genome shotgun (WGS) entry which is preliminary data.</text>
</comment>
<gene>
    <name evidence="1" type="ORF">RRG08_052864</name>
</gene>
<reference evidence="1" key="1">
    <citation type="journal article" date="2023" name="G3 (Bethesda)">
        <title>A reference genome for the long-term kleptoplast-retaining sea slug Elysia crispata morphotype clarki.</title>
        <authorList>
            <person name="Eastman K.E."/>
            <person name="Pendleton A.L."/>
            <person name="Shaikh M.A."/>
            <person name="Suttiyut T."/>
            <person name="Ogas R."/>
            <person name="Tomko P."/>
            <person name="Gavelis G."/>
            <person name="Widhalm J.R."/>
            <person name="Wisecaver J.H."/>
        </authorList>
    </citation>
    <scope>NUCLEOTIDE SEQUENCE</scope>
    <source>
        <strain evidence="1">ECLA1</strain>
    </source>
</reference>
<dbReference type="EMBL" id="JAWDGP010003038">
    <property type="protein sequence ID" value="KAK3778031.1"/>
    <property type="molecule type" value="Genomic_DNA"/>
</dbReference>
<dbReference type="AlphaFoldDB" id="A0AAE1A005"/>